<evidence type="ECO:0000259" key="2">
    <source>
        <dbReference type="PROSITE" id="PS50943"/>
    </source>
</evidence>
<dbReference type="InterPro" id="IPR001387">
    <property type="entry name" value="Cro/C1-type_HTH"/>
</dbReference>
<dbReference type="PROSITE" id="PS50943">
    <property type="entry name" value="HTH_CROC1"/>
    <property type="match status" value="1"/>
</dbReference>
<reference evidence="3 4" key="1">
    <citation type="journal article" date="2004" name="Extremophiles">
        <title>Halobacillus locisalis sp. nov., a halophilic bacterium isolated from a marine solar saltern of the Yellow Sea in Korea.</title>
        <authorList>
            <person name="Yoon J.H."/>
            <person name="Kang K.H."/>
            <person name="Oh T.K."/>
            <person name="Park Y.H."/>
        </authorList>
    </citation>
    <scope>NUCLEOTIDE SEQUENCE [LARGE SCALE GENOMIC DNA]</scope>
    <source>
        <strain evidence="3 4">KCTC 3788</strain>
    </source>
</reference>
<dbReference type="Pfam" id="PF13181">
    <property type="entry name" value="TPR_8"/>
    <property type="match status" value="2"/>
</dbReference>
<dbReference type="PROSITE" id="PS50005">
    <property type="entry name" value="TPR"/>
    <property type="match status" value="1"/>
</dbReference>
<dbReference type="SUPFAM" id="SSF48452">
    <property type="entry name" value="TPR-like"/>
    <property type="match status" value="1"/>
</dbReference>
<dbReference type="AlphaFoldDB" id="A0A838CTD8"/>
<protein>
    <submittedName>
        <fullName evidence="3">Helix-turn-helix domain-containing protein</fullName>
    </submittedName>
</protein>
<dbReference type="RefSeq" id="WP_181472118.1">
    <property type="nucleotide sequence ID" value="NZ_JACEFG010000002.1"/>
</dbReference>
<feature type="domain" description="HTH cro/C1-type" evidence="2">
    <location>
        <begin position="6"/>
        <end position="59"/>
    </location>
</feature>
<name>A0A838CTD8_9BACI</name>
<dbReference type="EMBL" id="JACEFG010000002">
    <property type="protein sequence ID" value="MBA2175079.1"/>
    <property type="molecule type" value="Genomic_DNA"/>
</dbReference>
<keyword evidence="1" id="KW-0802">TPR repeat</keyword>
<dbReference type="Gene3D" id="1.10.260.40">
    <property type="entry name" value="lambda repressor-like DNA-binding domains"/>
    <property type="match status" value="1"/>
</dbReference>
<gene>
    <name evidence="3" type="ORF">H0266_09260</name>
</gene>
<comment type="caution">
    <text evidence="3">The sequence shown here is derived from an EMBL/GenBank/DDBJ whole genome shotgun (WGS) entry which is preliminary data.</text>
</comment>
<proteinExistence type="predicted"/>
<dbReference type="InterPro" id="IPR019734">
    <property type="entry name" value="TPR_rpt"/>
</dbReference>
<dbReference type="GO" id="GO:0003677">
    <property type="term" value="F:DNA binding"/>
    <property type="evidence" value="ECO:0007669"/>
    <property type="project" value="InterPro"/>
</dbReference>
<dbReference type="Proteomes" id="UP000571017">
    <property type="component" value="Unassembled WGS sequence"/>
</dbReference>
<evidence type="ECO:0000256" key="1">
    <source>
        <dbReference type="PROSITE-ProRule" id="PRU00339"/>
    </source>
</evidence>
<feature type="repeat" description="TPR" evidence="1">
    <location>
        <begin position="264"/>
        <end position="297"/>
    </location>
</feature>
<dbReference type="InterPro" id="IPR011990">
    <property type="entry name" value="TPR-like_helical_dom_sf"/>
</dbReference>
<organism evidence="3 4">
    <name type="scientific">Halobacillus locisalis</name>
    <dbReference type="NCBI Taxonomy" id="220753"/>
    <lineage>
        <taxon>Bacteria</taxon>
        <taxon>Bacillati</taxon>
        <taxon>Bacillota</taxon>
        <taxon>Bacilli</taxon>
        <taxon>Bacillales</taxon>
        <taxon>Bacillaceae</taxon>
        <taxon>Halobacillus</taxon>
    </lineage>
</organism>
<dbReference type="SMART" id="SM00028">
    <property type="entry name" value="TPR"/>
    <property type="match status" value="3"/>
</dbReference>
<evidence type="ECO:0000313" key="4">
    <source>
        <dbReference type="Proteomes" id="UP000571017"/>
    </source>
</evidence>
<dbReference type="CDD" id="cd00093">
    <property type="entry name" value="HTH_XRE"/>
    <property type="match status" value="1"/>
</dbReference>
<dbReference type="Gene3D" id="1.25.40.10">
    <property type="entry name" value="Tetratricopeptide repeat domain"/>
    <property type="match status" value="1"/>
</dbReference>
<sequence>MKGTLIKQHRKFNNMTLEELADGICSVSYLSKIEHDSISASDEIYRLLEERLNIKLVDINDEFDEDIYQDLLDWHEAAQLQDTELMEEYDEKYESGLTENQNTDLNHLYKIAKSRHDMKFSVQPLPEEKIRELENLLPHSNNEYKFFFHKTLGIHYILKNDLKMALKHFTSNYKLLEKVPFEDNETFFHLCMTYSKLRSPVESNYYGEKALEGYKNDMNYSRIIDTYMMIAVNYRYLNIHHIAEEYFLKLLKIGKNHFNSEELRRTYHNLGYINANQEKFEEAFEFLKKAIQIKTPDNFFYISTLYLLASTSYYCNKLDDCWMYIKKGEKETKKHDLLFFKHEFYILKNTINQSTREEDFIKKLEQEVIPDMRKLHEFEQYKNYLEMLGDIYYEKRMYKKAASCYKEANTFKFTQKKDLL</sequence>
<dbReference type="InterPro" id="IPR010982">
    <property type="entry name" value="Lambda_DNA-bd_dom_sf"/>
</dbReference>
<accession>A0A838CTD8</accession>
<keyword evidence="4" id="KW-1185">Reference proteome</keyword>
<evidence type="ECO:0000313" key="3">
    <source>
        <dbReference type="EMBL" id="MBA2175079.1"/>
    </source>
</evidence>
<dbReference type="SMART" id="SM00530">
    <property type="entry name" value="HTH_XRE"/>
    <property type="match status" value="1"/>
</dbReference>
<dbReference type="Pfam" id="PF01381">
    <property type="entry name" value="HTH_3"/>
    <property type="match status" value="1"/>
</dbReference>
<dbReference type="SUPFAM" id="SSF47413">
    <property type="entry name" value="lambda repressor-like DNA-binding domains"/>
    <property type="match status" value="1"/>
</dbReference>